<keyword evidence="3" id="KW-1185">Reference proteome</keyword>
<dbReference type="AlphaFoldDB" id="A0A098E2E0"/>
<reference evidence="1 3" key="3">
    <citation type="journal article" date="2015" name="BMC Genomics">
        <title>The completed genome sequence of the pathogenic ascomycete fungus Fusarium graminearum.</title>
        <authorList>
            <person name="King R."/>
            <person name="Urban M."/>
            <person name="Hammond-Kosack M.C."/>
            <person name="Hassani-Pak K."/>
            <person name="Hammond-Kosack K.E."/>
        </authorList>
    </citation>
    <scope>NUCLEOTIDE SEQUENCE [LARGE SCALE GENOMIC DNA]</scope>
    <source>
        <strain evidence="3">ATCC MYA-4620 / CBS 123657 / FGSC 9075 / NRRL 31084 / PH-1</strain>
        <strain evidence="1">PH-1</strain>
    </source>
</reference>
<accession>A0A0E0SMX6</accession>
<reference evidence="2 3" key="2">
    <citation type="journal article" date="2010" name="Nature">
        <title>Comparative genomics reveals mobile pathogenicity chromosomes in Fusarium.</title>
        <authorList>
            <person name="Ma L.J."/>
            <person name="van der Does H.C."/>
            <person name="Borkovich K.A."/>
            <person name="Coleman J.J."/>
            <person name="Daboussi M.J."/>
            <person name="Di Pietro A."/>
            <person name="Dufresne M."/>
            <person name="Freitag M."/>
            <person name="Grabherr M."/>
            <person name="Henrissat B."/>
            <person name="Houterman P.M."/>
            <person name="Kang S."/>
            <person name="Shim W.B."/>
            <person name="Woloshuk C."/>
            <person name="Xie X."/>
            <person name="Xu J.R."/>
            <person name="Antoniw J."/>
            <person name="Baker S.E."/>
            <person name="Bluhm B.H."/>
            <person name="Breakspear A."/>
            <person name="Brown D.W."/>
            <person name="Butchko R.A."/>
            <person name="Chapman S."/>
            <person name="Coulson R."/>
            <person name="Coutinho P.M."/>
            <person name="Danchin E.G."/>
            <person name="Diener A."/>
            <person name="Gale L.R."/>
            <person name="Gardiner D.M."/>
            <person name="Goff S."/>
            <person name="Hammond-Kosack K.E."/>
            <person name="Hilburn K."/>
            <person name="Hua-Van A."/>
            <person name="Jonkers W."/>
            <person name="Kazan K."/>
            <person name="Kodira C.D."/>
            <person name="Koehrsen M."/>
            <person name="Kumar L."/>
            <person name="Lee Y.H."/>
            <person name="Li L."/>
            <person name="Manners J.M."/>
            <person name="Miranda-Saavedra D."/>
            <person name="Mukherjee M."/>
            <person name="Park G."/>
            <person name="Park J."/>
            <person name="Park S.Y."/>
            <person name="Proctor R.H."/>
            <person name="Regev A."/>
            <person name="Ruiz-Roldan M.C."/>
            <person name="Sain D."/>
            <person name="Sakthikumar S."/>
            <person name="Sykes S."/>
            <person name="Schwartz D.C."/>
            <person name="Turgeon B.G."/>
            <person name="Wapinski I."/>
            <person name="Yoder O."/>
            <person name="Young S."/>
            <person name="Zeng Q."/>
            <person name="Zhou S."/>
            <person name="Galagan J."/>
            <person name="Cuomo C.A."/>
            <person name="Kistler H.C."/>
            <person name="Rep M."/>
        </authorList>
    </citation>
    <scope>GENOME REANNOTATION</scope>
    <source>
        <strain evidence="3">ATCC MYA-4620 / CBS 123657 / FGSC 9075 / NRRL 31084 / PH-1</strain>
        <strain evidence="2">PH-1 / ATCC MYA-4620 / FGSC 9075 / NRRL 31084</strain>
    </source>
</reference>
<dbReference type="InParanoid" id="A0A098E2E0"/>
<protein>
    <submittedName>
        <fullName evidence="1">Chromosome 3, complete genome</fullName>
    </submittedName>
</protein>
<dbReference type="Proteomes" id="UP000070720">
    <property type="component" value="Chromosome 3"/>
</dbReference>
<name>A0A098E2E0_GIBZE</name>
<reference evidence="2 3" key="1">
    <citation type="journal article" date="2007" name="Science">
        <title>The Fusarium graminearum genome reveals a link between localized polymorphism and pathogen specialization.</title>
        <authorList>
            <person name="Cuomo C.A."/>
            <person name="Gueldener U."/>
            <person name="Xu J.-R."/>
            <person name="Trail F."/>
            <person name="Turgeon B.G."/>
            <person name="Di Pietro A."/>
            <person name="Walton J.D."/>
            <person name="Ma L.-J."/>
            <person name="Baker S.E."/>
            <person name="Rep M."/>
            <person name="Adam G."/>
            <person name="Antoniw J."/>
            <person name="Baldwin T."/>
            <person name="Calvo S.E."/>
            <person name="Chang Y.-L."/>
            <person name="DeCaprio D."/>
            <person name="Gale L.R."/>
            <person name="Gnerre S."/>
            <person name="Goswami R.S."/>
            <person name="Hammond-Kosack K."/>
            <person name="Harris L.J."/>
            <person name="Hilburn K."/>
            <person name="Kennell J.C."/>
            <person name="Kroken S."/>
            <person name="Magnuson J.K."/>
            <person name="Mannhaupt G."/>
            <person name="Mauceli E.W."/>
            <person name="Mewes H.-W."/>
            <person name="Mitterbauer R."/>
            <person name="Muehlbauer G."/>
            <person name="Muensterkoetter M."/>
            <person name="Nelson D."/>
            <person name="O'Donnell K."/>
            <person name="Ouellet T."/>
            <person name="Qi W."/>
            <person name="Quesneville H."/>
            <person name="Roncero M.I.G."/>
            <person name="Seong K.-Y."/>
            <person name="Tetko I.V."/>
            <person name="Urban M."/>
            <person name="Waalwijk C."/>
            <person name="Ward T.J."/>
            <person name="Yao J."/>
            <person name="Birren B.W."/>
            <person name="Kistler H.C."/>
        </authorList>
    </citation>
    <scope>NUCLEOTIDE SEQUENCE [LARGE SCALE GENOMIC DNA]</scope>
    <source>
        <strain evidence="3">ATCC MYA-4620 / CBS 123657 / FGSC 9075 / NRRL 31084 / PH-1</strain>
        <strain evidence="2">PH-1 / ATCC MYA-4620 / FGSC 9075 / NRRL 31084</strain>
    </source>
</reference>
<accession>A0A098E2E0</accession>
<evidence type="ECO:0000313" key="3">
    <source>
        <dbReference type="Proteomes" id="UP000070720"/>
    </source>
</evidence>
<sequence length="96" mass="10983">MLVANVQASKNDSYVLNALGRKMMLESLTPAITRPLVNRILVVAIDGINLEEPKVKWLLDRSRGKVFRAHYILEACKHSIRSPMDIHKWLQPGFKM</sequence>
<dbReference type="VEuPathDB" id="FungiDB:FGRAMPH1_01G22047"/>
<evidence type="ECO:0000313" key="1">
    <source>
        <dbReference type="EMBL" id="CEF87789.1"/>
    </source>
</evidence>
<dbReference type="EnsemblFungi" id="CEF87789">
    <property type="protein sequence ID" value="CEF87789"/>
    <property type="gene ID" value="FGRRES_20321"/>
</dbReference>
<organism evidence="1 3">
    <name type="scientific">Gibberella zeae (strain ATCC MYA-4620 / CBS 123657 / FGSC 9075 / NRRL 31084 / PH-1)</name>
    <name type="common">Wheat head blight fungus</name>
    <name type="synonym">Fusarium graminearum</name>
    <dbReference type="NCBI Taxonomy" id="229533"/>
    <lineage>
        <taxon>Eukaryota</taxon>
        <taxon>Fungi</taxon>
        <taxon>Dikarya</taxon>
        <taxon>Ascomycota</taxon>
        <taxon>Pezizomycotina</taxon>
        <taxon>Sordariomycetes</taxon>
        <taxon>Hypocreomycetidae</taxon>
        <taxon>Hypocreales</taxon>
        <taxon>Nectriaceae</taxon>
        <taxon>Fusarium</taxon>
    </lineage>
</organism>
<proteinExistence type="predicted"/>
<reference evidence="2" key="4">
    <citation type="submission" date="2017-01" db="UniProtKB">
        <authorList>
            <consortium name="EnsemblFungi"/>
        </authorList>
    </citation>
    <scope>IDENTIFICATION</scope>
    <source>
        <strain evidence="2">PH-1 / ATCC MYA-4620 / FGSC 9075 / NRRL 31084</strain>
    </source>
</reference>
<dbReference type="EMBL" id="HG970334">
    <property type="protein sequence ID" value="CEF87789.1"/>
    <property type="molecule type" value="Genomic_DNA"/>
</dbReference>
<gene>
    <name evidence="1" type="ORF">FGRAMPH1_01T22047</name>
</gene>
<evidence type="ECO:0000313" key="2">
    <source>
        <dbReference type="EnsemblFungi" id="CEF87789"/>
    </source>
</evidence>